<evidence type="ECO:0000256" key="1">
    <source>
        <dbReference type="SAM" id="MobiDB-lite"/>
    </source>
</evidence>
<keyword evidence="3" id="KW-1185">Reference proteome</keyword>
<reference evidence="2 3" key="1">
    <citation type="journal article" date="2013" name="PLoS ONE">
        <title>Predicting the Proteins of Angomonas deanei, Strigomonas culicis and Their Respective Endosymbionts Reveals New Aspects of the Trypanosomatidae Family.</title>
        <authorList>
            <person name="Motta M.C."/>
            <person name="Martins A.C."/>
            <person name="de Souza S.S."/>
            <person name="Catta-Preta C.M."/>
            <person name="Silva R."/>
            <person name="Klein C.C."/>
            <person name="de Almeida L.G."/>
            <person name="de Lima Cunha O."/>
            <person name="Ciapina L.P."/>
            <person name="Brocchi M."/>
            <person name="Colabardini A.C."/>
            <person name="de Araujo Lima B."/>
            <person name="Machado C.R."/>
            <person name="de Almeida Soares C.M."/>
            <person name="Probst C.M."/>
            <person name="de Menezes C.B."/>
            <person name="Thompson C.E."/>
            <person name="Bartholomeu D.C."/>
            <person name="Gradia D.F."/>
            <person name="Pavoni D.P."/>
            <person name="Grisard E.C."/>
            <person name="Fantinatti-Garboggini F."/>
            <person name="Marchini F.K."/>
            <person name="Rodrigues-Luiz G.F."/>
            <person name="Wagner G."/>
            <person name="Goldman G.H."/>
            <person name="Fietto J.L."/>
            <person name="Elias M.C."/>
            <person name="Goldman M.H."/>
            <person name="Sagot M.F."/>
            <person name="Pereira M."/>
            <person name="Stoco P.H."/>
            <person name="de Mendonca-Neto R.P."/>
            <person name="Teixeira S.M."/>
            <person name="Maciel T.E."/>
            <person name="de Oliveira Mendes T.A."/>
            <person name="Urmenyi T.P."/>
            <person name="de Souza W."/>
            <person name="Schenkman S."/>
            <person name="de Vasconcelos A.T."/>
        </authorList>
    </citation>
    <scope>NUCLEOTIDE SEQUENCE [LARGE SCALE GENOMIC DNA]</scope>
</reference>
<proteinExistence type="predicted"/>
<comment type="caution">
    <text evidence="2">The sequence shown here is derived from an EMBL/GenBank/DDBJ whole genome shotgun (WGS) entry which is preliminary data.</text>
</comment>
<name>S9TAX4_9TRYP</name>
<protein>
    <submittedName>
        <fullName evidence="2">Uncharacterized protein</fullName>
    </submittedName>
</protein>
<feature type="region of interest" description="Disordered" evidence="1">
    <location>
        <begin position="1"/>
        <end position="44"/>
    </location>
</feature>
<feature type="compositionally biased region" description="Polar residues" evidence="1">
    <location>
        <begin position="1"/>
        <end position="15"/>
    </location>
</feature>
<evidence type="ECO:0000313" key="3">
    <source>
        <dbReference type="Proteomes" id="UP000015354"/>
    </source>
</evidence>
<accession>S9TAX4</accession>
<dbReference type="AlphaFoldDB" id="S9TAX4"/>
<dbReference type="EMBL" id="ATMH01012572">
    <property type="protein sequence ID" value="EPY15117.1"/>
    <property type="molecule type" value="Genomic_DNA"/>
</dbReference>
<feature type="region of interest" description="Disordered" evidence="1">
    <location>
        <begin position="78"/>
        <end position="103"/>
    </location>
</feature>
<organism evidence="2 3">
    <name type="scientific">Strigomonas culicis</name>
    <dbReference type="NCBI Taxonomy" id="28005"/>
    <lineage>
        <taxon>Eukaryota</taxon>
        <taxon>Discoba</taxon>
        <taxon>Euglenozoa</taxon>
        <taxon>Kinetoplastea</taxon>
        <taxon>Metakinetoplastina</taxon>
        <taxon>Trypanosomatida</taxon>
        <taxon>Trypanosomatidae</taxon>
        <taxon>Strigomonadinae</taxon>
        <taxon>Strigomonas</taxon>
    </lineage>
</organism>
<dbReference type="Proteomes" id="UP000015354">
    <property type="component" value="Unassembled WGS sequence"/>
</dbReference>
<evidence type="ECO:0000313" key="2">
    <source>
        <dbReference type="EMBL" id="EPY15117.1"/>
    </source>
</evidence>
<sequence length="103" mass="11273">MASQQKGDASGSQKSTAEHKRHTGRPVGLPHVGRGRVRALSTSMPAEPPWTTLLRYLMNAAGALQLFPLYTDHTEPILLTTDPTGGASRPRSATTARRRRRTR</sequence>
<gene>
    <name evidence="2" type="ORF">STCU_12335</name>
</gene>